<evidence type="ECO:0000313" key="1">
    <source>
        <dbReference type="EMBL" id="MEY1662152.1"/>
    </source>
</evidence>
<dbReference type="EMBL" id="JBGCUO010000001">
    <property type="protein sequence ID" value="MEY1662152.1"/>
    <property type="molecule type" value="Genomic_DNA"/>
</dbReference>
<accession>A0ABV4AHX9</accession>
<dbReference type="PANTHER" id="PTHR39338:SF7">
    <property type="entry name" value="BLL6692 PROTEIN"/>
    <property type="match status" value="1"/>
</dbReference>
<dbReference type="Pfam" id="PF05762">
    <property type="entry name" value="VWA_CoxE"/>
    <property type="match status" value="1"/>
</dbReference>
<keyword evidence="2" id="KW-1185">Reference proteome</keyword>
<organism evidence="1 2">
    <name type="scientific">Isoalcanivorax beigongshangi</name>
    <dbReference type="NCBI Taxonomy" id="3238810"/>
    <lineage>
        <taxon>Bacteria</taxon>
        <taxon>Pseudomonadati</taxon>
        <taxon>Pseudomonadota</taxon>
        <taxon>Gammaproteobacteria</taxon>
        <taxon>Oceanospirillales</taxon>
        <taxon>Alcanivoracaceae</taxon>
        <taxon>Isoalcanivorax</taxon>
    </lineage>
</organism>
<evidence type="ECO:0000313" key="2">
    <source>
        <dbReference type="Proteomes" id="UP001562065"/>
    </source>
</evidence>
<dbReference type="RefSeq" id="WP_369455393.1">
    <property type="nucleotide sequence ID" value="NZ_JBGCUO010000001.1"/>
</dbReference>
<sequence length="392" mass="46256">MLIGFFETLRRYRVPVTVRELLDLTGALQHRLAFADVEAFYQLSRAVMVKDERFYDRFDQAFANYFEGLESIDPDWLKAAIPEDWLRQQIENTLSPEELDAMRKRGSLEELMEEFRKRLEEQKERHQGGNKWVGTGGTSPFGGYGASPEGIRLVGPSRNRRATKVWEKREFRNLDDSVELGVRNIKLALRRLRKFARTGKAEELDLDDTIRSTARNAGLLDIRLRPEEENRVKVLLFFDVGGSMDPHIKVCEELFSAARTEFKHMEYFYFHNFIYEAVWKDNRRRWDERVNTWDLLHKYSSDYRVIFIGDAAMSPYEINSVGGSVEHWNEEPGAVWMQRLTDTFDKVIWLNPEPRRSWDSTTSNVWTRQLLDQRMYPLTMQGIEDAIRYLSR</sequence>
<proteinExistence type="predicted"/>
<dbReference type="InterPro" id="IPR008912">
    <property type="entry name" value="Uncharacterised_CoxE"/>
</dbReference>
<dbReference type="Proteomes" id="UP001562065">
    <property type="component" value="Unassembled WGS sequence"/>
</dbReference>
<dbReference type="PANTHER" id="PTHR39338">
    <property type="entry name" value="BLL5662 PROTEIN-RELATED"/>
    <property type="match status" value="1"/>
</dbReference>
<protein>
    <submittedName>
        <fullName evidence="1">VWA domain-containing protein</fullName>
    </submittedName>
</protein>
<gene>
    <name evidence="1" type="ORF">AB5I84_08335</name>
</gene>
<reference evidence="1 2" key="1">
    <citation type="submission" date="2024-07" db="EMBL/GenBank/DDBJ databases">
        <authorList>
            <person name="Ren Q."/>
        </authorList>
    </citation>
    <scope>NUCLEOTIDE SEQUENCE [LARGE SCALE GENOMIC DNA]</scope>
    <source>
        <strain evidence="1 2">REN37</strain>
    </source>
</reference>
<comment type="caution">
    <text evidence="1">The sequence shown here is derived from an EMBL/GenBank/DDBJ whole genome shotgun (WGS) entry which is preliminary data.</text>
</comment>
<name>A0ABV4AHX9_9GAMM</name>